<dbReference type="GO" id="GO:0016020">
    <property type="term" value="C:membrane"/>
    <property type="evidence" value="ECO:0007669"/>
    <property type="project" value="TreeGrafter"/>
</dbReference>
<dbReference type="EMBL" id="CP020477">
    <property type="protein sequence ID" value="ARM74640.1"/>
    <property type="molecule type" value="Genomic_DNA"/>
</dbReference>
<gene>
    <name evidence="2" type="ORF">B6F84_00440</name>
</gene>
<feature type="domain" description="Glycosyl transferase family 1" evidence="1">
    <location>
        <begin position="168"/>
        <end position="334"/>
    </location>
</feature>
<dbReference type="KEGG" id="aman:B6F84_00440"/>
<dbReference type="Proteomes" id="UP000193404">
    <property type="component" value="Chromosome"/>
</dbReference>
<accession>A0A1W6JWN0</accession>
<evidence type="ECO:0000313" key="3">
    <source>
        <dbReference type="Proteomes" id="UP000193404"/>
    </source>
</evidence>
<dbReference type="InterPro" id="IPR001296">
    <property type="entry name" value="Glyco_trans_1"/>
</dbReference>
<dbReference type="Pfam" id="PF00534">
    <property type="entry name" value="Glycos_transf_1"/>
    <property type="match status" value="1"/>
</dbReference>
<protein>
    <recommendedName>
        <fullName evidence="1">Glycosyl transferase family 1 domain-containing protein</fullName>
    </recommendedName>
</protein>
<dbReference type="STRING" id="282676.B6F84_00440"/>
<dbReference type="PANTHER" id="PTHR45919:SF1">
    <property type="entry name" value="GDP-MAN:MAN(3)GLCNAC(2)-PP-DOL ALPHA-1,2-MANNOSYLTRANSFERASE"/>
    <property type="match status" value="1"/>
</dbReference>
<evidence type="ECO:0000259" key="1">
    <source>
        <dbReference type="Pfam" id="PF00534"/>
    </source>
</evidence>
<dbReference type="AlphaFoldDB" id="A0A1W6JWN0"/>
<evidence type="ECO:0000313" key="2">
    <source>
        <dbReference type="EMBL" id="ARM74640.1"/>
    </source>
</evidence>
<name>A0A1W6JWN0_9CREN</name>
<dbReference type="OrthoDB" id="132546at2157"/>
<sequence length="356" mass="40943">MKNILIIMPPINLTSESTFALSFLKVLEETKIKPYLVFPKNTNINFPNAEILHLNLIMGPIISPVLDLPIIKLRSLLKGKNIKIVNLYYSHLHLGGDLNYIIYPPGILRKDRQKPYKNIKKIYFKLSYPIILKLAEGKINLCSSKYVKEIMKDKVGFDCEIVYPPVIPQETKNQEKQNLIVGVGKYVPSKHWEEFIQIAKKVKQKQPNTKFKIIGGLELVHNSPKDYFSELRKLAGDDVELLTDVSEYDKWRILNSAKIVLHCMRYDNFGLGVAEAMHAGAVPIVYKSSGTWMDIIEEGKYGIGYTSVEEASQEIIKIIEDEKTFKEYSEKAQQKAQQYNIQNFKNKIHNIINQLQ</sequence>
<dbReference type="GO" id="GO:0004377">
    <property type="term" value="F:GDP-Man:Man(3)GlcNAc(2)-PP-Dol alpha-1,2-mannosyltransferase activity"/>
    <property type="evidence" value="ECO:0007669"/>
    <property type="project" value="InterPro"/>
</dbReference>
<dbReference type="Gene3D" id="3.40.50.2000">
    <property type="entry name" value="Glycogen Phosphorylase B"/>
    <property type="match status" value="1"/>
</dbReference>
<reference evidence="2 3" key="1">
    <citation type="submission" date="2017-03" db="EMBL/GenBank/DDBJ databases">
        <title>Sulfur activation and transportation mechanism of thermophilic Archaea Acidianus manzaensis YN-25.</title>
        <authorList>
            <person name="Ma Y."/>
            <person name="Yang Y."/>
            <person name="Xia J."/>
        </authorList>
    </citation>
    <scope>NUCLEOTIDE SEQUENCE [LARGE SCALE GENOMIC DNA]</scope>
    <source>
        <strain evidence="2 3">YN-25</strain>
    </source>
</reference>
<dbReference type="SUPFAM" id="SSF53756">
    <property type="entry name" value="UDP-Glycosyltransferase/glycogen phosphorylase"/>
    <property type="match status" value="1"/>
</dbReference>
<keyword evidence="3" id="KW-1185">Reference proteome</keyword>
<dbReference type="RefSeq" id="WP_148690387.1">
    <property type="nucleotide sequence ID" value="NZ_CP020477.1"/>
</dbReference>
<organism evidence="2 3">
    <name type="scientific">Acidianus manzaensis</name>
    <dbReference type="NCBI Taxonomy" id="282676"/>
    <lineage>
        <taxon>Archaea</taxon>
        <taxon>Thermoproteota</taxon>
        <taxon>Thermoprotei</taxon>
        <taxon>Sulfolobales</taxon>
        <taxon>Sulfolobaceae</taxon>
        <taxon>Acidianus</taxon>
    </lineage>
</organism>
<dbReference type="InterPro" id="IPR038013">
    <property type="entry name" value="ALG11"/>
</dbReference>
<dbReference type="GO" id="GO:0006487">
    <property type="term" value="P:protein N-linked glycosylation"/>
    <property type="evidence" value="ECO:0007669"/>
    <property type="project" value="TreeGrafter"/>
</dbReference>
<dbReference type="PANTHER" id="PTHR45919">
    <property type="entry name" value="GDP-MAN:MAN(3)GLCNAC(2)-PP-DOL ALPHA-1,2-MANNOSYLTRANSFERASE"/>
    <property type="match status" value="1"/>
</dbReference>
<dbReference type="GeneID" id="41589339"/>
<proteinExistence type="predicted"/>